<dbReference type="SUPFAM" id="SSF53098">
    <property type="entry name" value="Ribonuclease H-like"/>
    <property type="match status" value="1"/>
</dbReference>
<dbReference type="GO" id="GO:0005634">
    <property type="term" value="C:nucleus"/>
    <property type="evidence" value="ECO:0007669"/>
    <property type="project" value="UniProtKB-SubCell"/>
</dbReference>
<evidence type="ECO:0000256" key="4">
    <source>
        <dbReference type="ARBA" id="ARBA00022833"/>
    </source>
</evidence>
<keyword evidence="7" id="KW-1185">Reference proteome</keyword>
<dbReference type="PANTHER" id="PTHR46481">
    <property type="entry name" value="ZINC FINGER BED DOMAIN-CONTAINING PROTEIN 4"/>
    <property type="match status" value="1"/>
</dbReference>
<gene>
    <name evidence="6" type="ORF">OXX778_LOCUS23295</name>
</gene>
<reference evidence="6" key="1">
    <citation type="submission" date="2021-02" db="EMBL/GenBank/DDBJ databases">
        <authorList>
            <person name="Nowell W R."/>
        </authorList>
    </citation>
    <scope>NUCLEOTIDE SEQUENCE</scope>
    <source>
        <strain evidence="6">Ploen Becks lab</strain>
    </source>
</reference>
<evidence type="ECO:0000313" key="6">
    <source>
        <dbReference type="EMBL" id="CAF1151187.1"/>
    </source>
</evidence>
<dbReference type="InterPro" id="IPR052035">
    <property type="entry name" value="ZnF_BED_domain_contain"/>
</dbReference>
<comment type="subcellular location">
    <subcellularLocation>
        <location evidence="1">Nucleus</location>
    </subcellularLocation>
</comment>
<dbReference type="OrthoDB" id="1607513at2759"/>
<keyword evidence="5" id="KW-0539">Nucleus</keyword>
<dbReference type="Proteomes" id="UP000663879">
    <property type="component" value="Unassembled WGS sequence"/>
</dbReference>
<evidence type="ECO:0000256" key="1">
    <source>
        <dbReference type="ARBA" id="ARBA00004123"/>
    </source>
</evidence>
<evidence type="ECO:0000256" key="2">
    <source>
        <dbReference type="ARBA" id="ARBA00022723"/>
    </source>
</evidence>
<keyword evidence="3" id="KW-0863">Zinc-finger</keyword>
<dbReference type="PANTHER" id="PTHR46481:SF10">
    <property type="entry name" value="ZINC FINGER BED DOMAIN-CONTAINING PROTEIN 39"/>
    <property type="match status" value="1"/>
</dbReference>
<feature type="non-terminal residue" evidence="6">
    <location>
        <position position="317"/>
    </location>
</feature>
<dbReference type="GO" id="GO:0008270">
    <property type="term" value="F:zinc ion binding"/>
    <property type="evidence" value="ECO:0007669"/>
    <property type="project" value="UniProtKB-KW"/>
</dbReference>
<organism evidence="6 7">
    <name type="scientific">Brachionus calyciflorus</name>
    <dbReference type="NCBI Taxonomy" id="104777"/>
    <lineage>
        <taxon>Eukaryota</taxon>
        <taxon>Metazoa</taxon>
        <taxon>Spiralia</taxon>
        <taxon>Gnathifera</taxon>
        <taxon>Rotifera</taxon>
        <taxon>Eurotatoria</taxon>
        <taxon>Monogononta</taxon>
        <taxon>Pseudotrocha</taxon>
        <taxon>Ploima</taxon>
        <taxon>Brachionidae</taxon>
        <taxon>Brachionus</taxon>
    </lineage>
</organism>
<sequence>MQPNIGEIHHLRCLAHLINLIEKKITKFTKITTGNETQSGSQFIDMDEDDETNDIVFSDSDSGLIKNFKSLVEKCRKISALFHQSSIFPVILTEKQKAAGVKQNRLLQDVPTRWNSKFLMLDRYSEQNVMVNEVLRDRRLNNKHEHLTFNNNEIKSLNDSVKILQPFYDATVELSGIKYPTLSIAMPIVLSLRESLAANENDTMFSLVLKKFFVHYMEQYLAKYNILNEILLITATFLDVRTKFFVRCTESRKKEYLNASKMYIKRVVDDFPVDLKIKLGLNDTSNSQRNVNLSQSTDACRSNRLQYLDFTRDYENK</sequence>
<dbReference type="EMBL" id="CAJNOC010011951">
    <property type="protein sequence ID" value="CAF1151187.1"/>
    <property type="molecule type" value="Genomic_DNA"/>
</dbReference>
<evidence type="ECO:0000256" key="5">
    <source>
        <dbReference type="ARBA" id="ARBA00023242"/>
    </source>
</evidence>
<dbReference type="AlphaFoldDB" id="A0A814SPU2"/>
<proteinExistence type="predicted"/>
<keyword evidence="4" id="KW-0862">Zinc</keyword>
<accession>A0A814SPU2</accession>
<name>A0A814SPU2_9BILA</name>
<keyword evidence="2" id="KW-0479">Metal-binding</keyword>
<evidence type="ECO:0000313" key="7">
    <source>
        <dbReference type="Proteomes" id="UP000663879"/>
    </source>
</evidence>
<dbReference type="InterPro" id="IPR012337">
    <property type="entry name" value="RNaseH-like_sf"/>
</dbReference>
<comment type="caution">
    <text evidence="6">The sequence shown here is derived from an EMBL/GenBank/DDBJ whole genome shotgun (WGS) entry which is preliminary data.</text>
</comment>
<protein>
    <submittedName>
        <fullName evidence="6">Uncharacterized protein</fullName>
    </submittedName>
</protein>
<evidence type="ECO:0000256" key="3">
    <source>
        <dbReference type="ARBA" id="ARBA00022771"/>
    </source>
</evidence>